<name>A0A6A3LDI1_9STRA</name>
<gene>
    <name evidence="2" type="ORF">PR002_g13376</name>
    <name evidence="3" type="ORF">PR003_g13093</name>
</gene>
<evidence type="ECO:0000259" key="1">
    <source>
        <dbReference type="Pfam" id="PF07727"/>
    </source>
</evidence>
<dbReference type="Proteomes" id="UP000434957">
    <property type="component" value="Unassembled WGS sequence"/>
</dbReference>
<dbReference type="OrthoDB" id="3344688at2759"/>
<dbReference type="CDD" id="cd09272">
    <property type="entry name" value="RNase_HI_RT_Ty1"/>
    <property type="match status" value="1"/>
</dbReference>
<dbReference type="EMBL" id="QXFT01000815">
    <property type="protein sequence ID" value="KAE9335275.1"/>
    <property type="molecule type" value="Genomic_DNA"/>
</dbReference>
<dbReference type="InterPro" id="IPR013103">
    <property type="entry name" value="RVT_2"/>
</dbReference>
<evidence type="ECO:0000313" key="5">
    <source>
        <dbReference type="Proteomes" id="UP000435112"/>
    </source>
</evidence>
<dbReference type="AlphaFoldDB" id="A0A6A3LDI1"/>
<feature type="domain" description="Reverse transcriptase Ty1/copia-type" evidence="1">
    <location>
        <begin position="102"/>
        <end position="217"/>
    </location>
</feature>
<evidence type="ECO:0000313" key="4">
    <source>
        <dbReference type="Proteomes" id="UP000434957"/>
    </source>
</evidence>
<dbReference type="EMBL" id="QXFU01000881">
    <property type="protein sequence ID" value="KAE9017486.1"/>
    <property type="molecule type" value="Genomic_DNA"/>
</dbReference>
<dbReference type="Pfam" id="PF07727">
    <property type="entry name" value="RVT_2"/>
    <property type="match status" value="1"/>
</dbReference>
<evidence type="ECO:0000313" key="3">
    <source>
        <dbReference type="EMBL" id="KAE9335275.1"/>
    </source>
</evidence>
<organism evidence="2 5">
    <name type="scientific">Phytophthora rubi</name>
    <dbReference type="NCBI Taxonomy" id="129364"/>
    <lineage>
        <taxon>Eukaryota</taxon>
        <taxon>Sar</taxon>
        <taxon>Stramenopiles</taxon>
        <taxon>Oomycota</taxon>
        <taxon>Peronosporomycetes</taxon>
        <taxon>Peronosporales</taxon>
        <taxon>Peronosporaceae</taxon>
        <taxon>Phytophthora</taxon>
    </lineage>
</organism>
<keyword evidence="4" id="KW-1185">Reference proteome</keyword>
<dbReference type="PANTHER" id="PTHR11439:SF440">
    <property type="entry name" value="INTEGRASE CATALYTIC DOMAIN-CONTAINING PROTEIN"/>
    <property type="match status" value="1"/>
</dbReference>
<dbReference type="PANTHER" id="PTHR11439">
    <property type="entry name" value="GAG-POL-RELATED RETROTRANSPOSON"/>
    <property type="match status" value="1"/>
</dbReference>
<evidence type="ECO:0000313" key="2">
    <source>
        <dbReference type="EMBL" id="KAE9017486.1"/>
    </source>
</evidence>
<comment type="caution">
    <text evidence="2">The sequence shown here is derived from an EMBL/GenBank/DDBJ whole genome shotgun (WGS) entry which is preliminary data.</text>
</comment>
<reference evidence="2 5" key="1">
    <citation type="submission" date="2018-09" db="EMBL/GenBank/DDBJ databases">
        <title>Genomic investigation of the strawberry pathogen Phytophthora fragariae indicates pathogenicity is determined by transcriptional variation in three key races.</title>
        <authorList>
            <person name="Adams T.M."/>
            <person name="Armitage A.D."/>
            <person name="Sobczyk M.K."/>
            <person name="Bates H.J."/>
            <person name="Dunwell J.M."/>
            <person name="Nellist C.F."/>
            <person name="Harrison R.J."/>
        </authorList>
    </citation>
    <scope>NUCLEOTIDE SEQUENCE [LARGE SCALE GENOMIC DNA]</scope>
    <source>
        <strain evidence="2 5">SCRP324</strain>
        <strain evidence="3 4">SCRP333</strain>
    </source>
</reference>
<proteinExistence type="predicted"/>
<accession>A0A6A3LDI1</accession>
<protein>
    <recommendedName>
        <fullName evidence="1">Reverse transcriptase Ty1/copia-type domain-containing protein</fullName>
    </recommendedName>
</protein>
<dbReference type="Proteomes" id="UP000435112">
    <property type="component" value="Unassembled WGS sequence"/>
</dbReference>
<sequence>MRMKLSRKGLLVHTIKPEFDALSDRSTVQWTTDDLKALGVIAGDVSLTYQVYIRGATTAANSWRMLEEQFNRNTLKNRLIVTKKLHNFKMELGTRFAVNADQFKKIVLQMETIGAMLAKCGADGMEIEQCDVDTTFLYGKLEEEICMKLPEGLRELPELAEAEGEDDVVCMLLQSLYELKQASRVWNETINKHLNNMRFEPADTDPCVYMRGEGEAEYMALSGCVKECVWMRHLLKGIGAEQVGATVIYEDNQGAMALAKNVGYQARTKHIDICYHFIRDKVVSNKVELEYVDTKNQLADFMTKGLSSKSLRNLMMRSNVAPKLETSN</sequence>